<dbReference type="Proteomes" id="UP000063699">
    <property type="component" value="Chromosome"/>
</dbReference>
<dbReference type="STRING" id="860235.AOZ06_14575"/>
<evidence type="ECO:0000313" key="1">
    <source>
        <dbReference type="EMBL" id="ALG07977.1"/>
    </source>
</evidence>
<evidence type="ECO:0000313" key="2">
    <source>
        <dbReference type="Proteomes" id="UP000063699"/>
    </source>
</evidence>
<dbReference type="AlphaFoldDB" id="A0A0N9HXJ9"/>
<protein>
    <submittedName>
        <fullName evidence="1">Uncharacterized protein</fullName>
    </submittedName>
</protein>
<proteinExistence type="predicted"/>
<dbReference type="KEGG" id="kphy:AOZ06_14575"/>
<gene>
    <name evidence="1" type="ORF">AOZ06_14575</name>
</gene>
<sequence length="60" mass="6883">MTSALVLRPGLLRWVATNLFPEISHVHRRYPVPLVGLRNKFVISAERADARAAPWERFLS</sequence>
<accession>A0A0N9HXJ9</accession>
<dbReference type="RefSeq" id="WP_054289887.1">
    <property type="nucleotide sequence ID" value="NZ_CP012752.1"/>
</dbReference>
<keyword evidence="2" id="KW-1185">Reference proteome</keyword>
<name>A0A0N9HXJ9_9PSEU</name>
<organism evidence="1 2">
    <name type="scientific">Kibdelosporangium phytohabitans</name>
    <dbReference type="NCBI Taxonomy" id="860235"/>
    <lineage>
        <taxon>Bacteria</taxon>
        <taxon>Bacillati</taxon>
        <taxon>Actinomycetota</taxon>
        <taxon>Actinomycetes</taxon>
        <taxon>Pseudonocardiales</taxon>
        <taxon>Pseudonocardiaceae</taxon>
        <taxon>Kibdelosporangium</taxon>
    </lineage>
</organism>
<dbReference type="EMBL" id="CP012752">
    <property type="protein sequence ID" value="ALG07977.1"/>
    <property type="molecule type" value="Genomic_DNA"/>
</dbReference>
<reference evidence="1 2" key="1">
    <citation type="submission" date="2015-07" db="EMBL/GenBank/DDBJ databases">
        <title>Genome sequencing of Kibdelosporangium phytohabitans.</title>
        <authorList>
            <person name="Qin S."/>
            <person name="Xing K."/>
        </authorList>
    </citation>
    <scope>NUCLEOTIDE SEQUENCE [LARGE SCALE GENOMIC DNA]</scope>
    <source>
        <strain evidence="1 2">KLBMP1111</strain>
    </source>
</reference>